<keyword evidence="1" id="KW-0067">ATP-binding</keyword>
<dbReference type="InterPro" id="IPR002498">
    <property type="entry name" value="PInositol-4-P-4/5-kinase_core"/>
</dbReference>
<reference evidence="5 6" key="1">
    <citation type="submission" date="2014-06" db="EMBL/GenBank/DDBJ databases">
        <authorList>
            <person name="Swart Estienne"/>
        </authorList>
    </citation>
    <scope>NUCLEOTIDE SEQUENCE [LARGE SCALE GENOMIC DNA]</scope>
    <source>
        <strain evidence="5 6">130c</strain>
    </source>
</reference>
<organism evidence="5 6">
    <name type="scientific">Stylonychia lemnae</name>
    <name type="common">Ciliate</name>
    <dbReference type="NCBI Taxonomy" id="5949"/>
    <lineage>
        <taxon>Eukaryota</taxon>
        <taxon>Sar</taxon>
        <taxon>Alveolata</taxon>
        <taxon>Ciliophora</taxon>
        <taxon>Intramacronucleata</taxon>
        <taxon>Spirotrichea</taxon>
        <taxon>Stichotrichia</taxon>
        <taxon>Sporadotrichida</taxon>
        <taxon>Oxytrichidae</taxon>
        <taxon>Stylonychinae</taxon>
        <taxon>Stylonychia</taxon>
    </lineage>
</organism>
<protein>
    <submittedName>
        <fullName evidence="5">Phosphatidylinositol-4-phosphate 5-kinase</fullName>
    </submittedName>
</protein>
<dbReference type="PROSITE" id="PS51455">
    <property type="entry name" value="PIPK"/>
    <property type="match status" value="1"/>
</dbReference>
<feature type="domain" description="PIPK" evidence="4">
    <location>
        <begin position="412"/>
        <end position="1008"/>
    </location>
</feature>
<evidence type="ECO:0000256" key="3">
    <source>
        <dbReference type="SAM" id="Phobius"/>
    </source>
</evidence>
<evidence type="ECO:0000259" key="4">
    <source>
        <dbReference type="PROSITE" id="PS51455"/>
    </source>
</evidence>
<evidence type="ECO:0000256" key="2">
    <source>
        <dbReference type="SAM" id="MobiDB-lite"/>
    </source>
</evidence>
<dbReference type="SUPFAM" id="SSF56104">
    <property type="entry name" value="SAICAR synthase-like"/>
    <property type="match status" value="2"/>
</dbReference>
<evidence type="ECO:0000256" key="1">
    <source>
        <dbReference type="PROSITE-ProRule" id="PRU00781"/>
    </source>
</evidence>
<proteinExistence type="predicted"/>
<evidence type="ECO:0000313" key="6">
    <source>
        <dbReference type="Proteomes" id="UP000039865"/>
    </source>
</evidence>
<dbReference type="GO" id="GO:0016308">
    <property type="term" value="F:1-phosphatidylinositol-4-phosphate 5-kinase activity"/>
    <property type="evidence" value="ECO:0007669"/>
    <property type="project" value="TreeGrafter"/>
</dbReference>
<dbReference type="InterPro" id="IPR027483">
    <property type="entry name" value="PInositol-4-P-4/5-kinase_C_sf"/>
</dbReference>
<sequence>METPKNSTVDEIQIELDVQKYSKYYNMFFGSGIASLAALFALFFYIGNKRYQRFNPIGIMFNQIVVQIALSFRLDYDFISSQIDGTNQADFYCSFEGLYYYAFHFLAVYFTSFGFSIVVYFQDQGNFTSAANLMCFVVDDNSMGYYLLFNVPILLYVVMFFYTYCRFGRPIVKRQEAALKASNGDQESLLQKEETIGGLSPHLHLKLYHNINLQVLYFVLWFLSIIPNFLILDPTGLKWYSLFSCIHPIVIFAVVMRALAIGAQNLERQGVISQKEKKDNQNQSNGTEMSDYSSLSDISFSSTAPPQFNTQYRQVPQEEFNQYADINPKIVTKEQIENFRIIIRENILESIVCGFQAIQDRPKPKYLYDKQLGYGEAPIDTHMGLETQMEKKEKVTGIRYIIKHIKEFFAFNRQGAGAQISPKDPNAEALVIEGQVLGHPEIIKRFNVTMKSDELNKCSKTEKVTQAINTVEDFKYDFIELAPEVFHVIRKINNIDETLIKKIFSLDNIHNLKVDVSQTKGGMFYIFPLDGGIILKSISKASYKQLQEFIPDYYKHTLMNPNTKISPILGVYSMKLNRNNESMTIHFILQRSIQDFYYDSLATDDISFGFDIKGQVQGRKHLDNPRDILNFSMVLMDKEKYKYKLKDQDFLQSFKKLDITQYQSEKIVAQLESDVELLTRHFFMDYSLYLVVVIKPFREVDFLKQQIHGLDKLQISSKEDSKLAKKYRKHLYIGESDSNLYKKKGEGNLILVKERTQLRSKAYHVCDSYDIVSVKQYEHDTLNSESTKHSRQDIQEQLQSQIGQTQGFRSNSIINFISTGLSYEFSQTKISDDQRSVRNSQIAKKKADSELKLKEELEKSKKPNDLLQQLNMFYNDDSTKKEEQKLSTHNNHLVTIKHEEKPVICYECKQNKMNHFVSECINNDLEEEEDQIKNSILKFSKRDVIEQFIFDPQLGIVKREIHYGIIDYLTTYQMKKRYDEINGIFHQANTVRPTIYGERFVKTMKKIFQ</sequence>
<dbReference type="GO" id="GO:0046854">
    <property type="term" value="P:phosphatidylinositol phosphate biosynthetic process"/>
    <property type="evidence" value="ECO:0007669"/>
    <property type="project" value="TreeGrafter"/>
</dbReference>
<dbReference type="Gene3D" id="3.30.800.10">
    <property type="entry name" value="Phosphatidylinositol Phosphate Kinase II Beta"/>
    <property type="match status" value="1"/>
</dbReference>
<dbReference type="GO" id="GO:0005886">
    <property type="term" value="C:plasma membrane"/>
    <property type="evidence" value="ECO:0007669"/>
    <property type="project" value="TreeGrafter"/>
</dbReference>
<name>A0A077ZXB4_STYLE</name>
<accession>A0A077ZXB4</accession>
<dbReference type="AlphaFoldDB" id="A0A077ZXB4"/>
<dbReference type="Pfam" id="PF01504">
    <property type="entry name" value="PIP5K"/>
    <property type="match status" value="1"/>
</dbReference>
<feature type="transmembrane region" description="Helical" evidence="3">
    <location>
        <begin position="238"/>
        <end position="260"/>
    </location>
</feature>
<dbReference type="OrthoDB" id="416009at2759"/>
<gene>
    <name evidence="5" type="primary">Contig5344.g5718</name>
    <name evidence="5" type="ORF">STYLEM_3531</name>
</gene>
<feature type="transmembrane region" description="Helical" evidence="3">
    <location>
        <begin position="98"/>
        <end position="121"/>
    </location>
</feature>
<dbReference type="PANTHER" id="PTHR23086">
    <property type="entry name" value="PHOSPHATIDYLINOSITOL-4-PHOSPHATE 5-KINASE"/>
    <property type="match status" value="1"/>
</dbReference>
<dbReference type="EMBL" id="CCKQ01003436">
    <property type="protein sequence ID" value="CDW74551.1"/>
    <property type="molecule type" value="Genomic_DNA"/>
</dbReference>
<evidence type="ECO:0000313" key="5">
    <source>
        <dbReference type="EMBL" id="CDW74551.1"/>
    </source>
</evidence>
<feature type="transmembrane region" description="Helical" evidence="3">
    <location>
        <begin position="215"/>
        <end position="232"/>
    </location>
</feature>
<dbReference type="InterPro" id="IPR023610">
    <property type="entry name" value="PInositol-4/5-P-5/4-kinase"/>
</dbReference>
<keyword evidence="1 5" id="KW-0418">Kinase</keyword>
<feature type="region of interest" description="Disordered" evidence="2">
    <location>
        <begin position="272"/>
        <end position="297"/>
    </location>
</feature>
<dbReference type="SMART" id="SM00330">
    <property type="entry name" value="PIPKc"/>
    <property type="match status" value="1"/>
</dbReference>
<keyword evidence="6" id="KW-1185">Reference proteome</keyword>
<dbReference type="Gene3D" id="3.30.810.10">
    <property type="entry name" value="2-Layer Sandwich"/>
    <property type="match status" value="2"/>
</dbReference>
<keyword evidence="1" id="KW-0808">Transferase</keyword>
<dbReference type="GO" id="GO:0005524">
    <property type="term" value="F:ATP binding"/>
    <property type="evidence" value="ECO:0007669"/>
    <property type="project" value="UniProtKB-UniRule"/>
</dbReference>
<keyword evidence="1" id="KW-0547">Nucleotide-binding</keyword>
<dbReference type="PANTHER" id="PTHR23086:SF8">
    <property type="entry name" value="PHOSPHATIDYLINOSITOL 5-PHOSPHATE 4-KINASE, ISOFORM A"/>
    <property type="match status" value="1"/>
</dbReference>
<keyword evidence="3" id="KW-0812">Transmembrane</keyword>
<dbReference type="InterPro" id="IPR027484">
    <property type="entry name" value="PInositol-4-P-5-kinase_N"/>
</dbReference>
<keyword evidence="3" id="KW-0472">Membrane</keyword>
<keyword evidence="3" id="KW-1133">Transmembrane helix</keyword>
<feature type="transmembrane region" description="Helical" evidence="3">
    <location>
        <begin position="143"/>
        <end position="165"/>
    </location>
</feature>
<feature type="transmembrane region" description="Helical" evidence="3">
    <location>
        <begin position="24"/>
        <end position="46"/>
    </location>
</feature>
<dbReference type="Proteomes" id="UP000039865">
    <property type="component" value="Unassembled WGS sequence"/>
</dbReference>
<dbReference type="InParanoid" id="A0A077ZXB4"/>